<dbReference type="OrthoDB" id="497380at2759"/>
<evidence type="ECO:0000313" key="2">
    <source>
        <dbReference type="EMBL" id="KAG1810575.1"/>
    </source>
</evidence>
<protein>
    <submittedName>
        <fullName evidence="2">Uncharacterized protein</fullName>
    </submittedName>
</protein>
<feature type="region of interest" description="Disordered" evidence="1">
    <location>
        <begin position="121"/>
        <end position="143"/>
    </location>
</feature>
<feature type="compositionally biased region" description="Basic and acidic residues" evidence="1">
    <location>
        <begin position="123"/>
        <end position="143"/>
    </location>
</feature>
<comment type="caution">
    <text evidence="2">The sequence shown here is derived from an EMBL/GenBank/DDBJ whole genome shotgun (WGS) entry which is preliminary data.</text>
</comment>
<accession>A0A9P7J9V3</accession>
<name>A0A9P7J9V3_9AGAM</name>
<dbReference type="GeneID" id="64630536"/>
<keyword evidence="3" id="KW-1185">Reference proteome</keyword>
<dbReference type="EMBL" id="JABBWG010000032">
    <property type="protein sequence ID" value="KAG1810575.1"/>
    <property type="molecule type" value="Genomic_DNA"/>
</dbReference>
<dbReference type="RefSeq" id="XP_041189471.1">
    <property type="nucleotide sequence ID" value="XM_041336519.1"/>
</dbReference>
<reference evidence="2" key="1">
    <citation type="journal article" date="2020" name="New Phytol.">
        <title>Comparative genomics reveals dynamic genome evolution in host specialist ectomycorrhizal fungi.</title>
        <authorList>
            <person name="Lofgren L.A."/>
            <person name="Nguyen N.H."/>
            <person name="Vilgalys R."/>
            <person name="Ruytinx J."/>
            <person name="Liao H.L."/>
            <person name="Branco S."/>
            <person name="Kuo A."/>
            <person name="LaButti K."/>
            <person name="Lipzen A."/>
            <person name="Andreopoulos W."/>
            <person name="Pangilinan J."/>
            <person name="Riley R."/>
            <person name="Hundley H."/>
            <person name="Na H."/>
            <person name="Barry K."/>
            <person name="Grigoriev I.V."/>
            <person name="Stajich J.E."/>
            <person name="Kennedy P.G."/>
        </authorList>
    </citation>
    <scope>NUCLEOTIDE SEQUENCE</scope>
    <source>
        <strain evidence="2">MN1</strain>
    </source>
</reference>
<gene>
    <name evidence="2" type="ORF">BJ212DRAFT_1377561</name>
</gene>
<organism evidence="2 3">
    <name type="scientific">Suillus subaureus</name>
    <dbReference type="NCBI Taxonomy" id="48587"/>
    <lineage>
        <taxon>Eukaryota</taxon>
        <taxon>Fungi</taxon>
        <taxon>Dikarya</taxon>
        <taxon>Basidiomycota</taxon>
        <taxon>Agaricomycotina</taxon>
        <taxon>Agaricomycetes</taxon>
        <taxon>Agaricomycetidae</taxon>
        <taxon>Boletales</taxon>
        <taxon>Suillineae</taxon>
        <taxon>Suillaceae</taxon>
        <taxon>Suillus</taxon>
    </lineage>
</organism>
<evidence type="ECO:0000256" key="1">
    <source>
        <dbReference type="SAM" id="MobiDB-lite"/>
    </source>
</evidence>
<proteinExistence type="predicted"/>
<dbReference type="Proteomes" id="UP000807769">
    <property type="component" value="Unassembled WGS sequence"/>
</dbReference>
<sequence length="143" mass="16139">MYLSTVAPGNICDSFELYANAYERSVLLRDFYGKEVALFSQTQGSEPEKVNARKGFPGVLEGLEGERRKTQNLTTIFNNSDKDVLIHAIVHAGSEWYGWRKSHSINTSPTVRPQLGRGIMRNTRSDIQRHGGERDSESARTYT</sequence>
<evidence type="ECO:0000313" key="3">
    <source>
        <dbReference type="Proteomes" id="UP000807769"/>
    </source>
</evidence>
<dbReference type="AlphaFoldDB" id="A0A9P7J9V3"/>